<dbReference type="RefSeq" id="WP_225273173.1">
    <property type="nucleotide sequence ID" value="NZ_CP084058.1"/>
</dbReference>
<reference evidence="1" key="1">
    <citation type="submission" date="2016-04" db="EMBL/GenBank/DDBJ databases">
        <authorList>
            <person name="Evans L.H."/>
            <person name="Alamgir A."/>
            <person name="Owens N."/>
            <person name="Weber N.D."/>
            <person name="Virtaneva K."/>
            <person name="Barbian K."/>
            <person name="Babar A."/>
            <person name="Rosenke K."/>
        </authorList>
    </citation>
    <scope>NUCLEOTIDE SEQUENCE</scope>
    <source>
        <strain evidence="1">Nono1</strain>
    </source>
</reference>
<dbReference type="AlphaFoldDB" id="A0A1M4E5B2"/>
<protein>
    <recommendedName>
        <fullName evidence="2">AAA+ ATPase domain-containing protein</fullName>
    </recommendedName>
</protein>
<organism evidence="1">
    <name type="scientific">Nonomuraea gerenzanensis</name>
    <dbReference type="NCBI Taxonomy" id="93944"/>
    <lineage>
        <taxon>Bacteria</taxon>
        <taxon>Bacillati</taxon>
        <taxon>Actinomycetota</taxon>
        <taxon>Actinomycetes</taxon>
        <taxon>Streptosporangiales</taxon>
        <taxon>Streptosporangiaceae</taxon>
        <taxon>Nonomuraea</taxon>
    </lineage>
</organism>
<dbReference type="SUPFAM" id="SSF52540">
    <property type="entry name" value="P-loop containing nucleoside triphosphate hydrolases"/>
    <property type="match status" value="1"/>
</dbReference>
<dbReference type="Gene3D" id="3.40.50.300">
    <property type="entry name" value="P-loop containing nucleotide triphosphate hydrolases"/>
    <property type="match status" value="1"/>
</dbReference>
<proteinExistence type="predicted"/>
<accession>A0A1M4E5B2</accession>
<dbReference type="InterPro" id="IPR027417">
    <property type="entry name" value="P-loop_NTPase"/>
</dbReference>
<dbReference type="EMBL" id="LT559118">
    <property type="protein sequence ID" value="SBO94017.1"/>
    <property type="molecule type" value="Genomic_DNA"/>
</dbReference>
<evidence type="ECO:0000313" key="1">
    <source>
        <dbReference type="EMBL" id="SBO94017.1"/>
    </source>
</evidence>
<name>A0A1M4E5B2_9ACTN</name>
<sequence>MILCPICLHEFAWSEDELYERTPAGQYQPLSLEHVSGPRREDLLRAAHVRCPAPLSDPGLEHHLPYTYVRHGRPLVIGLVGGPETGKTHLLAAMIGAIEQGGLRPYGLTTDAVDIERHAEYVNSYVRPLLVERVALNRTTHRATAEPVDALLVNDGRHTTAVAFFDIAGELLRSATHEATRFVPALGGLLFVIDAATKSARMGDESFRAVLDRLPKTGGRLDIPAAIAVTKSDAVRFQAPVDTWLYAEPDGLDPASVLRESRDVYAYLHRRGAQAWLSPYDKCRRCTLHFVSATGAAATEGRYRRGVRPRRVLEPLISLFAMTGVLRGYPEVGI</sequence>
<gene>
    <name evidence="1" type="ORF">BN4615_P3533</name>
</gene>
<evidence type="ECO:0008006" key="2">
    <source>
        <dbReference type="Google" id="ProtNLM"/>
    </source>
</evidence>